<reference evidence="4 5" key="1">
    <citation type="submission" date="2020-04" db="EMBL/GenBank/DDBJ databases">
        <title>Genome sequencing of novel species.</title>
        <authorList>
            <person name="Heo J."/>
            <person name="Kim S.-J."/>
            <person name="Kim J.-S."/>
            <person name="Hong S.-B."/>
            <person name="Kwon S.-W."/>
        </authorList>
    </citation>
    <scope>NUCLEOTIDE SEQUENCE [LARGE SCALE GENOMIC DNA]</scope>
    <source>
        <strain evidence="4 5">MFER-1</strain>
    </source>
</reference>
<organism evidence="4 5">
    <name type="scientific">Cohnella herbarum</name>
    <dbReference type="NCBI Taxonomy" id="2728023"/>
    <lineage>
        <taxon>Bacteria</taxon>
        <taxon>Bacillati</taxon>
        <taxon>Bacillota</taxon>
        <taxon>Bacilli</taxon>
        <taxon>Bacillales</taxon>
        <taxon>Paenibacillaceae</taxon>
        <taxon>Cohnella</taxon>
    </lineage>
</organism>
<comment type="similarity">
    <text evidence="1 2">Belongs to the metallophosphoesterase superfamily. YfcE family.</text>
</comment>
<protein>
    <recommendedName>
        <fullName evidence="2">Phosphoesterase</fullName>
        <ecNumber evidence="2">3.1.4.-</ecNumber>
    </recommendedName>
</protein>
<comment type="cofactor">
    <cofactor evidence="2">
        <name>a divalent metal cation</name>
        <dbReference type="ChEBI" id="CHEBI:60240"/>
    </cofactor>
</comment>
<dbReference type="Pfam" id="PF12850">
    <property type="entry name" value="Metallophos_2"/>
    <property type="match status" value="1"/>
</dbReference>
<dbReference type="SUPFAM" id="SSF56300">
    <property type="entry name" value="Metallo-dependent phosphatases"/>
    <property type="match status" value="1"/>
</dbReference>
<evidence type="ECO:0000259" key="3">
    <source>
        <dbReference type="Pfam" id="PF12850"/>
    </source>
</evidence>
<dbReference type="RefSeq" id="WP_169279473.1">
    <property type="nucleotide sequence ID" value="NZ_CP051680.1"/>
</dbReference>
<dbReference type="InterPro" id="IPR024654">
    <property type="entry name" value="Calcineurin-like_PHP_lpxH"/>
</dbReference>
<proteinExistence type="inferred from homology"/>
<dbReference type="InterPro" id="IPR000979">
    <property type="entry name" value="Phosphodiesterase_MJ0936/Vps29"/>
</dbReference>
<dbReference type="Proteomes" id="UP000502248">
    <property type="component" value="Chromosome"/>
</dbReference>
<dbReference type="EMBL" id="CP051680">
    <property type="protein sequence ID" value="QJD83176.1"/>
    <property type="molecule type" value="Genomic_DNA"/>
</dbReference>
<gene>
    <name evidence="4" type="ORF">HH215_08315</name>
</gene>
<evidence type="ECO:0000256" key="1">
    <source>
        <dbReference type="ARBA" id="ARBA00008950"/>
    </source>
</evidence>
<name>A0A7Z2VHL7_9BACL</name>
<feature type="domain" description="Calcineurin-like phosphoesterase" evidence="3">
    <location>
        <begin position="1"/>
        <end position="153"/>
    </location>
</feature>
<sequence length="168" mass="18698">MKIVVVSDTHMPRMSKKLPERLLRELANANAIIHAGDWTNLSVYEQLANYATTYGVAGNNDGEDIVRRFGLRKQLEFDGCRIGIVHGHGTGKREATESRAIETFKDVRLDAIVYGHSHIPVLKRTGGLLVFNPGSPTDKRKQPLYSFGVFRIASGTLTAKHVYYADKS</sequence>
<dbReference type="Gene3D" id="3.60.21.10">
    <property type="match status" value="1"/>
</dbReference>
<dbReference type="KEGG" id="cheb:HH215_08315"/>
<evidence type="ECO:0000313" key="4">
    <source>
        <dbReference type="EMBL" id="QJD83176.1"/>
    </source>
</evidence>
<keyword evidence="2" id="KW-0479">Metal-binding</keyword>
<evidence type="ECO:0000256" key="2">
    <source>
        <dbReference type="RuleBase" id="RU362039"/>
    </source>
</evidence>
<dbReference type="GO" id="GO:0046872">
    <property type="term" value="F:metal ion binding"/>
    <property type="evidence" value="ECO:0007669"/>
    <property type="project" value="UniProtKB-KW"/>
</dbReference>
<keyword evidence="5" id="KW-1185">Reference proteome</keyword>
<dbReference type="AlphaFoldDB" id="A0A7Z2VHL7"/>
<dbReference type="PANTHER" id="PTHR11124">
    <property type="entry name" value="VACUOLAR SORTING PROTEIN VPS29"/>
    <property type="match status" value="1"/>
</dbReference>
<evidence type="ECO:0000313" key="5">
    <source>
        <dbReference type="Proteomes" id="UP000502248"/>
    </source>
</evidence>
<accession>A0A7Z2VHL7</accession>
<dbReference type="GO" id="GO:0016787">
    <property type="term" value="F:hydrolase activity"/>
    <property type="evidence" value="ECO:0007669"/>
    <property type="project" value="UniProtKB-UniRule"/>
</dbReference>
<dbReference type="NCBIfam" id="TIGR00040">
    <property type="entry name" value="yfcE"/>
    <property type="match status" value="1"/>
</dbReference>
<dbReference type="EC" id="3.1.4.-" evidence="2"/>
<dbReference type="InterPro" id="IPR029052">
    <property type="entry name" value="Metallo-depent_PP-like"/>
</dbReference>